<dbReference type="EMBL" id="JBCHKQ010000002">
    <property type="protein sequence ID" value="MEM5948022.1"/>
    <property type="molecule type" value="Genomic_DNA"/>
</dbReference>
<comment type="caution">
    <text evidence="2">The sequence shown here is derived from an EMBL/GenBank/DDBJ whole genome shotgun (WGS) entry which is preliminary data.</text>
</comment>
<accession>A0ABU9UBH4</accession>
<sequence length="530" mass="61716">MAKTKFTETELREHIEYLANTNKDHTELSDYINLALRFNNYIDSQHPDIIKIKALQKNLESENKRKNLIDKFMPSFTETALENIEDSTTRIAGIAFADIAEYSFLSKFLSPKENQILLNGLFTALISILLKNKGILNKIEGDSLMFCFFSQNEPHATTEEEECEIAEKLFNTCIKMQRAVNLFNKTAPELIKEQNTQEEKNAIKDAYSILSAMREDEIIARAFNALFQIKIRVGADIGEASLGNLGSPELKHFDIIGGPAIGAKRMETSSPIDGLRISRRMYNLLEKKHIPEKYARQFRAEAKKHDGYYSTIKTEEIFREKEVIIYDKNNQQIPSVSIQVNPLLPEDICKQTEMLLERKEEFAIERILNTIRYYRGNRLVIQAIEDLFKRKGIVLRKHLMYKFLAPKQYKAFKQQYPEKQERIEHIKENMSLFTIFSLCGMYQDRYSTKTEKKAITAVSREFSEYDRFINTTLTEAQQKFKTQSKLKMENIFFDYVRLPVIMAHIQASLMEWLYKEIPQELGTSTLLKAE</sequence>
<dbReference type="GO" id="GO:0016829">
    <property type="term" value="F:lyase activity"/>
    <property type="evidence" value="ECO:0007669"/>
    <property type="project" value="UniProtKB-KW"/>
</dbReference>
<dbReference type="CDD" id="cd07302">
    <property type="entry name" value="CHD"/>
    <property type="match status" value="1"/>
</dbReference>
<dbReference type="PANTHER" id="PTHR43081:SF1">
    <property type="entry name" value="ADENYLATE CYCLASE, TERMINAL-DIFFERENTIATION SPECIFIC"/>
    <property type="match status" value="1"/>
</dbReference>
<dbReference type="PROSITE" id="PS50125">
    <property type="entry name" value="GUANYLATE_CYCLASE_2"/>
    <property type="match status" value="1"/>
</dbReference>
<dbReference type="RefSeq" id="WP_420069468.1">
    <property type="nucleotide sequence ID" value="NZ_JBCHKQ010000002.1"/>
</dbReference>
<feature type="domain" description="Guanylate cyclase" evidence="1">
    <location>
        <begin position="93"/>
        <end position="267"/>
    </location>
</feature>
<dbReference type="InterPro" id="IPR050697">
    <property type="entry name" value="Adenylyl/Guanylyl_Cyclase_3/4"/>
</dbReference>
<name>A0ABU9UBH4_9SPIR</name>
<gene>
    <name evidence="2" type="ORF">WKV44_05660</name>
</gene>
<dbReference type="Pfam" id="PF00211">
    <property type="entry name" value="Guanylate_cyc"/>
    <property type="match status" value="1"/>
</dbReference>
<evidence type="ECO:0000313" key="2">
    <source>
        <dbReference type="EMBL" id="MEM5948022.1"/>
    </source>
</evidence>
<dbReference type="PANTHER" id="PTHR43081">
    <property type="entry name" value="ADENYLATE CYCLASE, TERMINAL-DIFFERENTIATION SPECIFIC-RELATED"/>
    <property type="match status" value="1"/>
</dbReference>
<organism evidence="2 3">
    <name type="scientific">Rarispira pelagica</name>
    <dbReference type="NCBI Taxonomy" id="3141764"/>
    <lineage>
        <taxon>Bacteria</taxon>
        <taxon>Pseudomonadati</taxon>
        <taxon>Spirochaetota</taxon>
        <taxon>Spirochaetia</taxon>
        <taxon>Winmispirales</taxon>
        <taxon>Winmispiraceae</taxon>
        <taxon>Rarispira</taxon>
    </lineage>
</organism>
<dbReference type="Proteomes" id="UP001466331">
    <property type="component" value="Unassembled WGS sequence"/>
</dbReference>
<dbReference type="Gene3D" id="3.30.70.1230">
    <property type="entry name" value="Nucleotide cyclase"/>
    <property type="match status" value="1"/>
</dbReference>
<proteinExistence type="predicted"/>
<evidence type="ECO:0000259" key="1">
    <source>
        <dbReference type="PROSITE" id="PS50125"/>
    </source>
</evidence>
<reference evidence="2 3" key="1">
    <citation type="submission" date="2024-03" db="EMBL/GenBank/DDBJ databases">
        <title>Ignisphaera cupida sp. nov., a hyperthermophilic hydrolytic archaeon from a hot spring of Kamchatka, and proposal of Ignisphaeraceae fam. nov.</title>
        <authorList>
            <person name="Podosokorskaya O.A."/>
            <person name="Elcheninov A.G."/>
            <person name="Maltseva A.I."/>
            <person name="Zayulina K.S."/>
            <person name="Novikov A."/>
            <person name="Merkel A.Y."/>
        </authorList>
    </citation>
    <scope>NUCLEOTIDE SEQUENCE [LARGE SCALE GENOMIC DNA]</scope>
    <source>
        <strain evidence="2 3">38H-sp</strain>
    </source>
</reference>
<evidence type="ECO:0000313" key="3">
    <source>
        <dbReference type="Proteomes" id="UP001466331"/>
    </source>
</evidence>
<dbReference type="EC" id="4.6.1.-" evidence="2"/>
<dbReference type="SUPFAM" id="SSF55073">
    <property type="entry name" value="Nucleotide cyclase"/>
    <property type="match status" value="1"/>
</dbReference>
<protein>
    <submittedName>
        <fullName evidence="2">Adenylate/guanylate cyclase domain-containing protein</fullName>
        <ecNumber evidence="2">4.6.1.-</ecNumber>
    </submittedName>
</protein>
<keyword evidence="2" id="KW-0456">Lyase</keyword>
<dbReference type="InterPro" id="IPR001054">
    <property type="entry name" value="A/G_cyclase"/>
</dbReference>
<dbReference type="InterPro" id="IPR029787">
    <property type="entry name" value="Nucleotide_cyclase"/>
</dbReference>
<keyword evidence="3" id="KW-1185">Reference proteome</keyword>